<evidence type="ECO:0000313" key="2">
    <source>
        <dbReference type="EMBL" id="TCL37711.1"/>
    </source>
</evidence>
<evidence type="ECO:0000256" key="1">
    <source>
        <dbReference type="SAM" id="SignalP"/>
    </source>
</evidence>
<dbReference type="AlphaFoldDB" id="A0A4R1PY50"/>
<organism evidence="2 3">
    <name type="scientific">Anaerospora hongkongensis</name>
    <dbReference type="NCBI Taxonomy" id="244830"/>
    <lineage>
        <taxon>Bacteria</taxon>
        <taxon>Bacillati</taxon>
        <taxon>Bacillota</taxon>
        <taxon>Negativicutes</taxon>
        <taxon>Selenomonadales</taxon>
        <taxon>Sporomusaceae</taxon>
        <taxon>Anaerospora</taxon>
    </lineage>
</organism>
<sequence length="107" mass="11144">MNKRMVIPFLIVIMTVLLLAGTAFAHAVFFQCWNNGDGTLSCEGGYTDGSSAAGATVNVTDDGGALLFSGKLDKSGELRFNKPSGDFTVTLDGGAGHSVIINSKDIK</sequence>
<keyword evidence="1" id="KW-0732">Signal</keyword>
<feature type="chain" id="PRO_5020614293" evidence="1">
    <location>
        <begin position="26"/>
        <end position="107"/>
    </location>
</feature>
<proteinExistence type="predicted"/>
<name>A0A4R1PY50_9FIRM</name>
<dbReference type="Proteomes" id="UP000295063">
    <property type="component" value="Unassembled WGS sequence"/>
</dbReference>
<reference evidence="2 3" key="1">
    <citation type="submission" date="2019-03" db="EMBL/GenBank/DDBJ databases">
        <title>Genomic Encyclopedia of Type Strains, Phase IV (KMG-IV): sequencing the most valuable type-strain genomes for metagenomic binning, comparative biology and taxonomic classification.</title>
        <authorList>
            <person name="Goeker M."/>
        </authorList>
    </citation>
    <scope>NUCLEOTIDE SEQUENCE [LARGE SCALE GENOMIC DNA]</scope>
    <source>
        <strain evidence="2 3">DSM 15969</strain>
    </source>
</reference>
<dbReference type="EMBL" id="SLUI01000005">
    <property type="protein sequence ID" value="TCL37711.1"/>
    <property type="molecule type" value="Genomic_DNA"/>
</dbReference>
<keyword evidence="3" id="KW-1185">Reference proteome</keyword>
<gene>
    <name evidence="2" type="ORF">EV210_105145</name>
</gene>
<evidence type="ECO:0000313" key="3">
    <source>
        <dbReference type="Proteomes" id="UP000295063"/>
    </source>
</evidence>
<protein>
    <submittedName>
        <fullName evidence="2">Uncharacterized protein</fullName>
    </submittedName>
</protein>
<feature type="signal peptide" evidence="1">
    <location>
        <begin position="1"/>
        <end position="25"/>
    </location>
</feature>
<comment type="caution">
    <text evidence="2">The sequence shown here is derived from an EMBL/GenBank/DDBJ whole genome shotgun (WGS) entry which is preliminary data.</text>
</comment>
<dbReference type="RefSeq" id="WP_207900689.1">
    <property type="nucleotide sequence ID" value="NZ_SLUI01000005.1"/>
</dbReference>
<accession>A0A4R1PY50</accession>